<keyword evidence="4" id="KW-1185">Reference proteome</keyword>
<protein>
    <recommendedName>
        <fullName evidence="2">Poor homologous synapsis 1 PH domain-containing protein</fullName>
    </recommendedName>
</protein>
<dbReference type="Proteomes" id="UP001152523">
    <property type="component" value="Unassembled WGS sequence"/>
</dbReference>
<evidence type="ECO:0000313" key="3">
    <source>
        <dbReference type="EMBL" id="CAH9131965.1"/>
    </source>
</evidence>
<feature type="domain" description="Poor homologous synapsis 1 PH" evidence="2">
    <location>
        <begin position="25"/>
        <end position="168"/>
    </location>
</feature>
<evidence type="ECO:0000313" key="4">
    <source>
        <dbReference type="Proteomes" id="UP001152523"/>
    </source>
</evidence>
<comment type="caution">
    <text evidence="3">The sequence shown here is derived from an EMBL/GenBank/DDBJ whole genome shotgun (WGS) entry which is preliminary data.</text>
</comment>
<organism evidence="3 4">
    <name type="scientific">Cuscuta epithymum</name>
    <dbReference type="NCBI Taxonomy" id="186058"/>
    <lineage>
        <taxon>Eukaryota</taxon>
        <taxon>Viridiplantae</taxon>
        <taxon>Streptophyta</taxon>
        <taxon>Embryophyta</taxon>
        <taxon>Tracheophyta</taxon>
        <taxon>Spermatophyta</taxon>
        <taxon>Magnoliopsida</taxon>
        <taxon>eudicotyledons</taxon>
        <taxon>Gunneridae</taxon>
        <taxon>Pentapetalae</taxon>
        <taxon>asterids</taxon>
        <taxon>lamiids</taxon>
        <taxon>Solanales</taxon>
        <taxon>Convolvulaceae</taxon>
        <taxon>Cuscuteae</taxon>
        <taxon>Cuscuta</taxon>
        <taxon>Cuscuta subgen. Cuscuta</taxon>
    </lineage>
</organism>
<gene>
    <name evidence="3" type="ORF">CEPIT_LOCUS31807</name>
</gene>
<evidence type="ECO:0000256" key="1">
    <source>
        <dbReference type="SAM" id="MobiDB-lite"/>
    </source>
</evidence>
<dbReference type="InterPro" id="IPR057619">
    <property type="entry name" value="PH_PHS1"/>
</dbReference>
<evidence type="ECO:0000259" key="2">
    <source>
        <dbReference type="Pfam" id="PF25349"/>
    </source>
</evidence>
<feature type="compositionally biased region" description="Basic and acidic residues" evidence="1">
    <location>
        <begin position="243"/>
        <end position="253"/>
    </location>
</feature>
<name>A0AAV0F8V3_9ASTE</name>
<dbReference type="Pfam" id="PF25349">
    <property type="entry name" value="PH_PHS1"/>
    <property type="match status" value="1"/>
</dbReference>
<dbReference type="EMBL" id="CAMAPF010000967">
    <property type="protein sequence ID" value="CAH9131965.1"/>
    <property type="molecule type" value="Genomic_DNA"/>
</dbReference>
<proteinExistence type="predicted"/>
<reference evidence="3" key="1">
    <citation type="submission" date="2022-07" db="EMBL/GenBank/DDBJ databases">
        <authorList>
            <person name="Macas J."/>
            <person name="Novak P."/>
            <person name="Neumann P."/>
        </authorList>
    </citation>
    <scope>NUCLEOTIDE SEQUENCE</scope>
</reference>
<feature type="region of interest" description="Disordered" evidence="1">
    <location>
        <begin position="243"/>
        <end position="278"/>
    </location>
</feature>
<dbReference type="AlphaFoldDB" id="A0AAV0F8V3"/>
<feature type="compositionally biased region" description="Polar residues" evidence="1">
    <location>
        <begin position="265"/>
        <end position="278"/>
    </location>
</feature>
<accession>A0AAV0F8V3</accession>
<sequence>MAGVLEGIATEQPLSSAAPSVVYGRWDVQYARFVLFPSSPHASHPSLVPHSASTRKARRGGKWISTASDTSSSTASLKLLSLEGTSLTDQILVVSLGCKILEEHYISRLHFAWPQVSCVSGFPSRGTRSVFVSYKDHADQIQKFGLRFLTIYEIEKFMTDLKENMEALRPTPLICHQVASAISSQSEFIPSNEAAHRVNKEGLPSDSADTYEENMEALRPTPLICHQVASGISSQSEFIPSDEAAHRANKEEMTSASADTYEVPASTSYEVSQDSNSQESRLHREAEEVLSNFPPSFTSFLMNCGPPLDEQVAVQPATPHDNDLKAQIMKYMEDSSFQDMLLKVEQVINEVGDISTLL</sequence>